<sequence>MPPIRGYWGDVTSSVDWCEENYVKTIYIAEFYNTISSFVIFLVGEYGAHLNKSNWPAIQFMFRAISIVGIGSVLFHATLKQPMQMLDEVPMLWSALIIFYAMNNIKYGMKSTLWKVFLLSIGFTSTFFAIFTSGNTQFFLFHLCFGTLELISLWLLHTASYELSTKFKNNCNDTAKKMFKTGLLWYLLGAVIWVCDTFYCHKVNGGIRSFLPINLQFHAWWHVFASLGLISFTTLVVIYYYVSSGFEVDVQNHMVVLYKIKKTKLHSHKE</sequence>
<keyword evidence="11" id="KW-1185">Reference proteome</keyword>
<evidence type="ECO:0000313" key="11">
    <source>
        <dbReference type="Proteomes" id="UP000245699"/>
    </source>
</evidence>
<evidence type="ECO:0000256" key="8">
    <source>
        <dbReference type="PIRSR" id="PIRSR608901-2"/>
    </source>
</evidence>
<dbReference type="Proteomes" id="UP000245699">
    <property type="component" value="Unassembled WGS sequence"/>
</dbReference>
<keyword evidence="7" id="KW-0106">Calcium</keyword>
<dbReference type="GO" id="GO:0046513">
    <property type="term" value="P:ceramide biosynthetic process"/>
    <property type="evidence" value="ECO:0007669"/>
    <property type="project" value="TreeGrafter"/>
</dbReference>
<name>A0A2T9Z2M3_9FUNG</name>
<evidence type="ECO:0000256" key="2">
    <source>
        <dbReference type="ARBA" id="ARBA00009780"/>
    </source>
</evidence>
<evidence type="ECO:0000256" key="1">
    <source>
        <dbReference type="ARBA" id="ARBA00004141"/>
    </source>
</evidence>
<dbReference type="InterPro" id="IPR008901">
    <property type="entry name" value="ACER"/>
</dbReference>
<keyword evidence="3 9" id="KW-0812">Transmembrane</keyword>
<comment type="cofactor">
    <cofactor evidence="8">
        <name>Zn(2+)</name>
        <dbReference type="ChEBI" id="CHEBI:29105"/>
    </cofactor>
</comment>
<keyword evidence="5 9" id="KW-1133">Transmembrane helix</keyword>
<organism evidence="10 11">
    <name type="scientific">Furculomyces boomerangus</name>
    <dbReference type="NCBI Taxonomy" id="61424"/>
    <lineage>
        <taxon>Eukaryota</taxon>
        <taxon>Fungi</taxon>
        <taxon>Fungi incertae sedis</taxon>
        <taxon>Zoopagomycota</taxon>
        <taxon>Kickxellomycotina</taxon>
        <taxon>Harpellomycetes</taxon>
        <taxon>Harpellales</taxon>
        <taxon>Harpellaceae</taxon>
        <taxon>Furculomyces</taxon>
    </lineage>
</organism>
<feature type="transmembrane region" description="Helical" evidence="9">
    <location>
        <begin position="60"/>
        <end position="79"/>
    </location>
</feature>
<dbReference type="STRING" id="61424.A0A2T9Z2M3"/>
<comment type="subcellular location">
    <subcellularLocation>
        <location evidence="1">Membrane</location>
        <topology evidence="1">Multi-pass membrane protein</topology>
    </subcellularLocation>
</comment>
<dbReference type="AlphaFoldDB" id="A0A2T9Z2M3"/>
<evidence type="ECO:0000256" key="4">
    <source>
        <dbReference type="ARBA" id="ARBA00022801"/>
    </source>
</evidence>
<feature type="binding site" evidence="7">
    <location>
        <position position="16"/>
    </location>
    <ligand>
        <name>Ca(2+)</name>
        <dbReference type="ChEBI" id="CHEBI:29108"/>
    </ligand>
</feature>
<reference evidence="10 11" key="1">
    <citation type="journal article" date="2018" name="MBio">
        <title>Comparative Genomics Reveals the Core Gene Toolbox for the Fungus-Insect Symbiosis.</title>
        <authorList>
            <person name="Wang Y."/>
            <person name="Stata M."/>
            <person name="Wang W."/>
            <person name="Stajich J.E."/>
            <person name="White M.M."/>
            <person name="Moncalvo J.M."/>
        </authorList>
    </citation>
    <scope>NUCLEOTIDE SEQUENCE [LARGE SCALE GENOMIC DNA]</scope>
    <source>
        <strain evidence="10 11">AUS-77-4</strain>
    </source>
</reference>
<feature type="transmembrane region" description="Helical" evidence="9">
    <location>
        <begin position="139"/>
        <end position="161"/>
    </location>
</feature>
<proteinExistence type="inferred from homology"/>
<dbReference type="GO" id="GO:0005789">
    <property type="term" value="C:endoplasmic reticulum membrane"/>
    <property type="evidence" value="ECO:0007669"/>
    <property type="project" value="TreeGrafter"/>
</dbReference>
<comment type="similarity">
    <text evidence="2">Belongs to the alkaline ceramidase family.</text>
</comment>
<feature type="binding site" evidence="8">
    <location>
        <position position="218"/>
    </location>
    <ligand>
        <name>Zn(2+)</name>
        <dbReference type="ChEBI" id="CHEBI:29105"/>
        <note>catalytic</note>
    </ligand>
</feature>
<feature type="binding site" evidence="7">
    <location>
        <position position="21"/>
    </location>
    <ligand>
        <name>Ca(2+)</name>
        <dbReference type="ChEBI" id="CHEBI:29108"/>
    </ligand>
</feature>
<keyword evidence="8" id="KW-0862">Zinc</keyword>
<keyword evidence="6 9" id="KW-0472">Membrane</keyword>
<keyword evidence="7" id="KW-0479">Metal-binding</keyword>
<dbReference type="EMBL" id="MBFT01000066">
    <property type="protein sequence ID" value="PVU98845.1"/>
    <property type="molecule type" value="Genomic_DNA"/>
</dbReference>
<evidence type="ECO:0000256" key="5">
    <source>
        <dbReference type="ARBA" id="ARBA00022989"/>
    </source>
</evidence>
<dbReference type="GO" id="GO:0046872">
    <property type="term" value="F:metal ion binding"/>
    <property type="evidence" value="ECO:0007669"/>
    <property type="project" value="UniProtKB-KW"/>
</dbReference>
<dbReference type="GO" id="GO:0046514">
    <property type="term" value="P:ceramide catabolic process"/>
    <property type="evidence" value="ECO:0007669"/>
    <property type="project" value="TreeGrafter"/>
</dbReference>
<feature type="binding site" evidence="8">
    <location>
        <position position="76"/>
    </location>
    <ligand>
        <name>Zn(2+)</name>
        <dbReference type="ChEBI" id="CHEBI:29105"/>
        <note>catalytic</note>
    </ligand>
</feature>
<evidence type="ECO:0000256" key="6">
    <source>
        <dbReference type="ARBA" id="ARBA00023136"/>
    </source>
</evidence>
<dbReference type="PANTHER" id="PTHR46187">
    <property type="entry name" value="ALKALINE CERAMIDASE 3"/>
    <property type="match status" value="1"/>
</dbReference>
<evidence type="ECO:0000256" key="7">
    <source>
        <dbReference type="PIRSR" id="PIRSR608901-1"/>
    </source>
</evidence>
<feature type="transmembrane region" description="Helical" evidence="9">
    <location>
        <begin position="116"/>
        <end position="133"/>
    </location>
</feature>
<feature type="transmembrane region" description="Helical" evidence="9">
    <location>
        <begin position="182"/>
        <end position="199"/>
    </location>
</feature>
<dbReference type="Pfam" id="PF05875">
    <property type="entry name" value="Ceramidase"/>
    <property type="match status" value="1"/>
</dbReference>
<evidence type="ECO:0000256" key="3">
    <source>
        <dbReference type="ARBA" id="ARBA00022692"/>
    </source>
</evidence>
<feature type="binding site" evidence="8">
    <location>
        <position position="222"/>
    </location>
    <ligand>
        <name>Zn(2+)</name>
        <dbReference type="ChEBI" id="CHEBI:29105"/>
        <note>catalytic</note>
    </ligand>
</feature>
<dbReference type="OrthoDB" id="187171at2759"/>
<keyword evidence="4" id="KW-0378">Hydrolase</keyword>
<gene>
    <name evidence="10" type="ORF">BB559_001233</name>
</gene>
<evidence type="ECO:0000256" key="9">
    <source>
        <dbReference type="SAM" id="Phobius"/>
    </source>
</evidence>
<evidence type="ECO:0008006" key="12">
    <source>
        <dbReference type="Google" id="ProtNLM"/>
    </source>
</evidence>
<protein>
    <recommendedName>
        <fullName evidence="12">Alkaline ceramidase</fullName>
    </recommendedName>
</protein>
<feature type="binding site" evidence="7">
    <location>
        <position position="17"/>
    </location>
    <ligand>
        <name>Ca(2+)</name>
        <dbReference type="ChEBI" id="CHEBI:29108"/>
    </ligand>
</feature>
<feature type="binding site" evidence="7">
    <location>
        <position position="19"/>
    </location>
    <ligand>
        <name>Ca(2+)</name>
        <dbReference type="ChEBI" id="CHEBI:29108"/>
    </ligand>
</feature>
<dbReference type="GO" id="GO:0016811">
    <property type="term" value="F:hydrolase activity, acting on carbon-nitrogen (but not peptide) bonds, in linear amides"/>
    <property type="evidence" value="ECO:0007669"/>
    <property type="project" value="InterPro"/>
</dbReference>
<feature type="binding site" evidence="7">
    <location>
        <position position="30"/>
    </location>
    <ligand>
        <name>Ca(2+)</name>
        <dbReference type="ChEBI" id="CHEBI:29108"/>
    </ligand>
</feature>
<feature type="transmembrane region" description="Helical" evidence="9">
    <location>
        <begin position="91"/>
        <end position="109"/>
    </location>
</feature>
<dbReference type="PANTHER" id="PTHR46187:SF3">
    <property type="entry name" value="ALKALINE CERAMIDASE 3"/>
    <property type="match status" value="1"/>
</dbReference>
<comment type="caution">
    <text evidence="10">The sequence shown here is derived from an EMBL/GenBank/DDBJ whole genome shotgun (WGS) entry which is preliminary data.</text>
</comment>
<evidence type="ECO:0000313" key="10">
    <source>
        <dbReference type="EMBL" id="PVU98845.1"/>
    </source>
</evidence>
<feature type="transmembrane region" description="Helical" evidence="9">
    <location>
        <begin position="219"/>
        <end position="242"/>
    </location>
</feature>
<accession>A0A2T9Z2M3</accession>
<feature type="transmembrane region" description="Helical" evidence="9">
    <location>
        <begin position="31"/>
        <end position="48"/>
    </location>
</feature>